<dbReference type="SUPFAM" id="SSF52540">
    <property type="entry name" value="P-loop containing nucleoside triphosphate hydrolases"/>
    <property type="match status" value="1"/>
</dbReference>
<dbReference type="OrthoDB" id="269151at2759"/>
<dbReference type="AlphaFoldDB" id="A0A2N3NAE9"/>
<keyword evidence="2" id="KW-0342">GTP-binding</keyword>
<reference evidence="5 6" key="1">
    <citation type="journal article" date="2017" name="G3 (Bethesda)">
        <title>First Draft Genome Sequence of the Pathogenic Fungus Lomentospora prolificans (Formerly Scedosporium prolificans).</title>
        <authorList>
            <person name="Luo R."/>
            <person name="Zimin A."/>
            <person name="Workman R."/>
            <person name="Fan Y."/>
            <person name="Pertea G."/>
            <person name="Grossman N."/>
            <person name="Wear M.P."/>
            <person name="Jia B."/>
            <person name="Miller H."/>
            <person name="Casadevall A."/>
            <person name="Timp W."/>
            <person name="Zhang S.X."/>
            <person name="Salzberg S.L."/>
        </authorList>
    </citation>
    <scope>NUCLEOTIDE SEQUENCE [LARGE SCALE GENOMIC DNA]</scope>
    <source>
        <strain evidence="5 6">JHH-5317</strain>
    </source>
</reference>
<dbReference type="GO" id="GO:0003924">
    <property type="term" value="F:GTPase activity"/>
    <property type="evidence" value="ECO:0007669"/>
    <property type="project" value="TreeGrafter"/>
</dbReference>
<dbReference type="FunCoup" id="A0A2N3NAE9">
    <property type="interactions" value="699"/>
</dbReference>
<proteinExistence type="predicted"/>
<keyword evidence="1" id="KW-0547">Nucleotide-binding</keyword>
<comment type="caution">
    <text evidence="5">The sequence shown here is derived from an EMBL/GenBank/DDBJ whole genome shotgun (WGS) entry which is preliminary data.</text>
</comment>
<feature type="compositionally biased region" description="Low complexity" evidence="3">
    <location>
        <begin position="12"/>
        <end position="26"/>
    </location>
</feature>
<dbReference type="GO" id="GO:0032543">
    <property type="term" value="P:mitochondrial translation"/>
    <property type="evidence" value="ECO:0007669"/>
    <property type="project" value="TreeGrafter"/>
</dbReference>
<dbReference type="InterPro" id="IPR023179">
    <property type="entry name" value="GTP-bd_ortho_bundle_sf"/>
</dbReference>
<dbReference type="Gene3D" id="3.40.50.300">
    <property type="entry name" value="P-loop containing nucleotide triphosphate hydrolases"/>
    <property type="match status" value="1"/>
</dbReference>
<keyword evidence="6" id="KW-1185">Reference proteome</keyword>
<gene>
    <name evidence="5" type="ORF">jhhlp_004031</name>
</gene>
<dbReference type="Pfam" id="PF01926">
    <property type="entry name" value="MMR_HSR1"/>
    <property type="match status" value="1"/>
</dbReference>
<dbReference type="STRING" id="41688.A0A2N3NAE9"/>
<dbReference type="InterPro" id="IPR006073">
    <property type="entry name" value="GTP-bd"/>
</dbReference>
<dbReference type="EMBL" id="NLAX01000010">
    <property type="protein sequence ID" value="PKS09416.1"/>
    <property type="molecule type" value="Genomic_DNA"/>
</dbReference>
<evidence type="ECO:0000259" key="4">
    <source>
        <dbReference type="Pfam" id="PF01926"/>
    </source>
</evidence>
<evidence type="ECO:0000256" key="3">
    <source>
        <dbReference type="SAM" id="MobiDB-lite"/>
    </source>
</evidence>
<dbReference type="PANTHER" id="PTHR45782:SF4">
    <property type="entry name" value="MITOCHONDRIAL RIBOSOME-ASSOCIATED GTPASE 1"/>
    <property type="match status" value="1"/>
</dbReference>
<name>A0A2N3NAE9_9PEZI</name>
<evidence type="ECO:0000313" key="5">
    <source>
        <dbReference type="EMBL" id="PKS09416.1"/>
    </source>
</evidence>
<feature type="compositionally biased region" description="Basic and acidic residues" evidence="3">
    <location>
        <begin position="361"/>
        <end position="379"/>
    </location>
</feature>
<evidence type="ECO:0000256" key="1">
    <source>
        <dbReference type="ARBA" id="ARBA00022741"/>
    </source>
</evidence>
<sequence>MSKQWTRHFQSAARSASQATSTSIPSITPPITHPFTPRATYDVPASIPRSYYLGHHAAGLRSIATQLSSIGLVLECRDFRVPLTSWNPLLERTLAGPRRLVVYTKTDLGTDESGRGAQIKRSLKELHRSRPGESAIFVGKGKSKNELLREIREIAREYDALTGLRTFVVGMPNVGKSTLLNALRKEGMKTKTKVAITGNHPGVTRKLSTPVRILGGKDNPDETLGEGVFIIDTPGVFMPYVSSGENMLKLALVHGIKDNLVPHEIVADYLLYKLNLVDPGLYAKYCDPTNDISQFLTGVAKRTGKHAKSRMGFDIQAAMWIIEQWRNGHLGRFILDDVTPAAIEEKKAELTTTTLSMNQARKREKEARKQRAEEKRRGG</sequence>
<dbReference type="InParanoid" id="A0A2N3NAE9"/>
<dbReference type="GO" id="GO:0005525">
    <property type="term" value="F:GTP binding"/>
    <property type="evidence" value="ECO:0007669"/>
    <property type="project" value="UniProtKB-KW"/>
</dbReference>
<feature type="domain" description="G" evidence="4">
    <location>
        <begin position="167"/>
        <end position="250"/>
    </location>
</feature>
<dbReference type="VEuPathDB" id="FungiDB:jhhlp_004031"/>
<feature type="region of interest" description="Disordered" evidence="3">
    <location>
        <begin position="12"/>
        <end position="35"/>
    </location>
</feature>
<dbReference type="GO" id="GO:0005739">
    <property type="term" value="C:mitochondrion"/>
    <property type="evidence" value="ECO:0007669"/>
    <property type="project" value="TreeGrafter"/>
</dbReference>
<evidence type="ECO:0000256" key="2">
    <source>
        <dbReference type="ARBA" id="ARBA00023134"/>
    </source>
</evidence>
<accession>A0A2N3NAE9</accession>
<dbReference type="Gene3D" id="1.10.1580.10">
    <property type="match status" value="1"/>
</dbReference>
<feature type="region of interest" description="Disordered" evidence="3">
    <location>
        <begin position="349"/>
        <end position="379"/>
    </location>
</feature>
<protein>
    <recommendedName>
        <fullName evidence="4">G domain-containing protein</fullName>
    </recommendedName>
</protein>
<dbReference type="PANTHER" id="PTHR45782">
    <property type="entry name" value="MITOCHONDRIAL RIBOSOME-ASSOCIATED GTPASE 1"/>
    <property type="match status" value="1"/>
</dbReference>
<dbReference type="InterPro" id="IPR027417">
    <property type="entry name" value="P-loop_NTPase"/>
</dbReference>
<evidence type="ECO:0000313" key="6">
    <source>
        <dbReference type="Proteomes" id="UP000233524"/>
    </source>
</evidence>
<organism evidence="5 6">
    <name type="scientific">Lomentospora prolificans</name>
    <dbReference type="NCBI Taxonomy" id="41688"/>
    <lineage>
        <taxon>Eukaryota</taxon>
        <taxon>Fungi</taxon>
        <taxon>Dikarya</taxon>
        <taxon>Ascomycota</taxon>
        <taxon>Pezizomycotina</taxon>
        <taxon>Sordariomycetes</taxon>
        <taxon>Hypocreomycetidae</taxon>
        <taxon>Microascales</taxon>
        <taxon>Microascaceae</taxon>
        <taxon>Lomentospora</taxon>
    </lineage>
</organism>
<dbReference type="Proteomes" id="UP000233524">
    <property type="component" value="Unassembled WGS sequence"/>
</dbReference>